<dbReference type="InterPro" id="IPR036070">
    <property type="entry name" value="Nop_dom_sf"/>
</dbReference>
<feature type="domain" description="Nop" evidence="2">
    <location>
        <begin position="264"/>
        <end position="379"/>
    </location>
</feature>
<dbReference type="PROSITE" id="PS51358">
    <property type="entry name" value="NOP"/>
    <property type="match status" value="1"/>
</dbReference>
<evidence type="ECO:0000259" key="2">
    <source>
        <dbReference type="PROSITE" id="PS51358"/>
    </source>
</evidence>
<keyword evidence="3" id="KW-0687">Ribonucleoprotein</keyword>
<dbReference type="Pfam" id="PF01798">
    <property type="entry name" value="Nop"/>
    <property type="match status" value="1"/>
</dbReference>
<dbReference type="InterPro" id="IPR048896">
    <property type="entry name" value="Nop5_56-rel_N"/>
</dbReference>
<dbReference type="Proteomes" id="UP000278475">
    <property type="component" value="Unassembled WGS sequence"/>
</dbReference>
<dbReference type="Gene3D" id="3.30.420.220">
    <property type="match status" value="1"/>
</dbReference>
<dbReference type="InterPro" id="IPR045056">
    <property type="entry name" value="Nop56/Nop58"/>
</dbReference>
<dbReference type="EMBL" id="QMQV01000059">
    <property type="protein sequence ID" value="RLE48776.1"/>
    <property type="molecule type" value="Genomic_DNA"/>
</dbReference>
<comment type="caution">
    <text evidence="3">The sequence shown here is derived from an EMBL/GenBank/DDBJ whole genome shotgun (WGS) entry which is preliminary data.</text>
</comment>
<dbReference type="NCBIfam" id="NF011121">
    <property type="entry name" value="PRK14552.1"/>
    <property type="match status" value="1"/>
</dbReference>
<dbReference type="FunFam" id="1.10.246.90:FF:000007">
    <property type="entry name" value="Pre mRNA splicing protein"/>
    <property type="match status" value="1"/>
</dbReference>
<evidence type="ECO:0000313" key="4">
    <source>
        <dbReference type="Proteomes" id="UP000278475"/>
    </source>
</evidence>
<dbReference type="GO" id="GO:0031428">
    <property type="term" value="C:box C/D methylation guide snoRNP complex"/>
    <property type="evidence" value="ECO:0007669"/>
    <property type="project" value="InterPro"/>
</dbReference>
<evidence type="ECO:0000313" key="3">
    <source>
        <dbReference type="EMBL" id="RLE48776.1"/>
    </source>
</evidence>
<gene>
    <name evidence="3" type="ORF">DRJ31_06470</name>
</gene>
<dbReference type="InterPro" id="IPR029012">
    <property type="entry name" value="Helix_hairpin_bin_sf"/>
</dbReference>
<dbReference type="Pfam" id="PF21572">
    <property type="entry name" value="Nop5_56-rel_N_Arc"/>
    <property type="match status" value="1"/>
</dbReference>
<name>A0A497ENJ8_9CREN</name>
<dbReference type="InterPro" id="IPR012976">
    <property type="entry name" value="NOSIC"/>
</dbReference>
<reference evidence="3 4" key="1">
    <citation type="submission" date="2018-06" db="EMBL/GenBank/DDBJ databases">
        <title>Extensive metabolic versatility and redundancy in microbially diverse, dynamic hydrothermal sediments.</title>
        <authorList>
            <person name="Dombrowski N."/>
            <person name="Teske A."/>
            <person name="Baker B.J."/>
        </authorList>
    </citation>
    <scope>NUCLEOTIDE SEQUENCE [LARGE SCALE GENOMIC DNA]</scope>
    <source>
        <strain evidence="3">B66_G16</strain>
    </source>
</reference>
<dbReference type="SUPFAM" id="SSF89124">
    <property type="entry name" value="Nop domain"/>
    <property type="match status" value="1"/>
</dbReference>
<proteinExistence type="inferred from homology"/>
<dbReference type="SMART" id="SM00931">
    <property type="entry name" value="NOSIC"/>
    <property type="match status" value="1"/>
</dbReference>
<dbReference type="InterPro" id="IPR047099">
    <property type="entry name" value="Nop5_N_sf"/>
</dbReference>
<protein>
    <submittedName>
        <fullName evidence="3">C/D box methylation guide ribonucleoprotein complex aNOP56 subunit</fullName>
    </submittedName>
</protein>
<dbReference type="AlphaFoldDB" id="A0A497ENJ8"/>
<dbReference type="GO" id="GO:0030515">
    <property type="term" value="F:snoRNA binding"/>
    <property type="evidence" value="ECO:0007669"/>
    <property type="project" value="InterPro"/>
</dbReference>
<dbReference type="PANTHER" id="PTHR10894:SF0">
    <property type="entry name" value="NUCLEOLAR PROTEIN 56"/>
    <property type="match status" value="1"/>
</dbReference>
<dbReference type="InterPro" id="IPR002687">
    <property type="entry name" value="Nop_dom"/>
</dbReference>
<sequence length="401" mass="44848">MRLRAYVVDTVLGVLAYDDDLNLIGAETYPRDAGVIAKKLLSLEQEGYTGELMNLCRKLVDSGYKEIVVEHEGEARAISENFPVHVRVEAPSKAGRFVRANVIAVAKSLGFSDEEYLRILHEASMDAVRDRIKVEAARRDRFVAQAVEALDELDKNINITVSRVREWYGLHFPELDDLLPEHRDYVRLVYELGSRRKIDVKALTRIGFSEGKAKQIADAAAKSMGAEVSEADLDPIRKLAKLAIDMYDLRKYFEAYISDTMQEVAPNIRELVGPLLGARLIALAGGLENLAKKPASTIQVLGAEKALFRALRTGGKPPKHGVIFQYPEVHRSPKWQRGKIARALAAKLSIAARVDAFTGEFIADQLKRDFEERVAEIKQKYAKPPVKKKKEKVAKKAGDKK</sequence>
<dbReference type="InterPro" id="IPR042239">
    <property type="entry name" value="Nop_C"/>
</dbReference>
<dbReference type="Gene3D" id="1.10.287.660">
    <property type="entry name" value="Helix hairpin bin"/>
    <property type="match status" value="1"/>
</dbReference>
<dbReference type="Gene3D" id="1.10.246.90">
    <property type="entry name" value="Nop domain"/>
    <property type="match status" value="1"/>
</dbReference>
<dbReference type="Gene3D" id="1.10.150.460">
    <property type="match status" value="1"/>
</dbReference>
<evidence type="ECO:0000256" key="1">
    <source>
        <dbReference type="ARBA" id="ARBA00009211"/>
    </source>
</evidence>
<dbReference type="PANTHER" id="PTHR10894">
    <property type="entry name" value="NUCLEOLAR PROTEIN 5 NUCLEOLAR PROTEIN NOP5 NOP58"/>
    <property type="match status" value="1"/>
</dbReference>
<comment type="similarity">
    <text evidence="1">Belongs to the NOP5/NOP56 family.</text>
</comment>
<organism evidence="3 4">
    <name type="scientific">Thermoproteota archaeon</name>
    <dbReference type="NCBI Taxonomy" id="2056631"/>
    <lineage>
        <taxon>Archaea</taxon>
        <taxon>Thermoproteota</taxon>
    </lineage>
</organism>
<accession>A0A497ENJ8</accession>